<feature type="signal peptide" evidence="1">
    <location>
        <begin position="1"/>
        <end position="30"/>
    </location>
</feature>
<proteinExistence type="predicted"/>
<keyword evidence="1" id="KW-0732">Signal</keyword>
<feature type="domain" description="Xrn1 N-terminal" evidence="2">
    <location>
        <begin position="94"/>
        <end position="386"/>
    </location>
</feature>
<gene>
    <name evidence="3" type="ORF">ACHAWO_009731</name>
</gene>
<name>A0ABD3PV71_9STRA</name>
<dbReference type="InterPro" id="IPR027073">
    <property type="entry name" value="5_3_exoribonuclease"/>
</dbReference>
<dbReference type="PANTHER" id="PTHR12341:SF41">
    <property type="entry name" value="5'-3' EXORIBONUCLEASE 2"/>
    <property type="match status" value="1"/>
</dbReference>
<accession>A0ABD3PV71</accession>
<dbReference type="AlphaFoldDB" id="A0ABD3PV71"/>
<protein>
    <recommendedName>
        <fullName evidence="2">Xrn1 N-terminal domain-containing protein</fullName>
    </recommendedName>
</protein>
<dbReference type="Pfam" id="PF03159">
    <property type="entry name" value="XRN_N"/>
    <property type="match status" value="1"/>
</dbReference>
<dbReference type="InterPro" id="IPR004859">
    <property type="entry name" value="Xrn1_N"/>
</dbReference>
<dbReference type="Gene3D" id="3.40.50.12390">
    <property type="match status" value="2"/>
</dbReference>
<sequence>MMPPRTCRPGPFHTLLSLLVASMVIGVISTMKSFDYCIGRQCCFSVSNHQFTSSHIANRLKNPISIIRDDKTILNQSYLIHKIGCGTRHSALCGIKGFRGWFESTFPTSMKSVDVPQPQRQFISKGGRKVPIPPQIDASNKNSLPQIYDHVLIDANQYLHSTLRRAYNRNVKKRLRNETINWELGLDDETLELSLVFFFRELDNLLTSIAIPRKNVVIALDGAPGAAKLDIQRERRFGIYRKAETQQKQIRILKERGWTDSDFGINSASNLKGIENIIFAKHNREQISLNISPGTKFMDRVTDTLLYWAWSAMSQRHWPIANIDGKSNQVKIFISPSDVAGEGEVKLIDWLVRGHDSTKTKPFVKTGDSVAIVGGDSDLVLMGLIVPPSITHDINILLPRELKKTSFYVASLWDSTKMLAKYLTGEKIYGASDSTKRKTPPKSDAITLDVMRSVKLDSVMLVIMNGNDYLPKIKGVVGGFDSFFTQYFKMIKAHLKNNKVPTFLLSTDNNTLSINVPFFLKLFKRLLKFQPPRIKRVLEEGVENSQLQLGILNNLCEAKMLPNPVEISKIGKGDGSCFQSELSKMKSKLKTRTQESIDTVYGKDIEIVRLTLGDYNGFESSKWNTTMLGESDGHGVVSRMISGKNNAGRSYLFEVPHRRGTPIGETKHRLACLALEEIFGKENMDLFGYDDSDNNDEEDNDEKLDRVSSNVPSYLAGLLWTLETYQNGVCPDWGYNYGQRVSAPTVFEIVEFLEGLNRDGIDTLQRNDLINDTATPPLPAGLTCAAALPIKAWNLVPEPYNKVWSPEDFEDMYKSCIDTETAVFDMEKFQMKCAASLKKIRTKPKQNDAGNTRNIYTGSSYWTVISRASEPLRQPFAPPKPYTSRAFVLRPNRRIKATKLAAVSNIIPNNSTSVISETISTAS</sequence>
<evidence type="ECO:0000313" key="4">
    <source>
        <dbReference type="Proteomes" id="UP001530400"/>
    </source>
</evidence>
<feature type="chain" id="PRO_5044788391" description="Xrn1 N-terminal domain-containing protein" evidence="1">
    <location>
        <begin position="31"/>
        <end position="923"/>
    </location>
</feature>
<reference evidence="3 4" key="1">
    <citation type="submission" date="2024-10" db="EMBL/GenBank/DDBJ databases">
        <title>Updated reference genomes for cyclostephanoid diatoms.</title>
        <authorList>
            <person name="Roberts W.R."/>
            <person name="Alverson A.J."/>
        </authorList>
    </citation>
    <scope>NUCLEOTIDE SEQUENCE [LARGE SCALE GENOMIC DNA]</scope>
    <source>
        <strain evidence="3 4">AJA010-31</strain>
    </source>
</reference>
<dbReference type="Proteomes" id="UP001530400">
    <property type="component" value="Unassembled WGS sequence"/>
</dbReference>
<dbReference type="EMBL" id="JALLPJ020000461">
    <property type="protein sequence ID" value="KAL3791524.1"/>
    <property type="molecule type" value="Genomic_DNA"/>
</dbReference>
<evidence type="ECO:0000313" key="3">
    <source>
        <dbReference type="EMBL" id="KAL3791524.1"/>
    </source>
</evidence>
<evidence type="ECO:0000256" key="1">
    <source>
        <dbReference type="SAM" id="SignalP"/>
    </source>
</evidence>
<dbReference type="PANTHER" id="PTHR12341">
    <property type="entry name" value="5'-&gt;3' EXORIBONUCLEASE"/>
    <property type="match status" value="1"/>
</dbReference>
<keyword evidence="4" id="KW-1185">Reference proteome</keyword>
<evidence type="ECO:0000259" key="2">
    <source>
        <dbReference type="Pfam" id="PF03159"/>
    </source>
</evidence>
<organism evidence="3 4">
    <name type="scientific">Cyclotella atomus</name>
    <dbReference type="NCBI Taxonomy" id="382360"/>
    <lineage>
        <taxon>Eukaryota</taxon>
        <taxon>Sar</taxon>
        <taxon>Stramenopiles</taxon>
        <taxon>Ochrophyta</taxon>
        <taxon>Bacillariophyta</taxon>
        <taxon>Coscinodiscophyceae</taxon>
        <taxon>Thalassiosirophycidae</taxon>
        <taxon>Stephanodiscales</taxon>
        <taxon>Stephanodiscaceae</taxon>
        <taxon>Cyclotella</taxon>
    </lineage>
</organism>
<comment type="caution">
    <text evidence="3">The sequence shown here is derived from an EMBL/GenBank/DDBJ whole genome shotgun (WGS) entry which is preliminary data.</text>
</comment>